<gene>
    <name evidence="2" type="ORF">NZ698_14790</name>
</gene>
<organism evidence="2 3">
    <name type="scientific">Chryseobacterium edaphi</name>
    <dbReference type="NCBI Taxonomy" id="2976532"/>
    <lineage>
        <taxon>Bacteria</taxon>
        <taxon>Pseudomonadati</taxon>
        <taxon>Bacteroidota</taxon>
        <taxon>Flavobacteriia</taxon>
        <taxon>Flavobacteriales</taxon>
        <taxon>Weeksellaceae</taxon>
        <taxon>Chryseobacterium group</taxon>
        <taxon>Chryseobacterium</taxon>
    </lineage>
</organism>
<feature type="compositionally biased region" description="Basic and acidic residues" evidence="1">
    <location>
        <begin position="22"/>
        <end position="58"/>
    </location>
</feature>
<dbReference type="Proteomes" id="UP001208649">
    <property type="component" value="Unassembled WGS sequence"/>
</dbReference>
<evidence type="ECO:0000256" key="1">
    <source>
        <dbReference type="SAM" id="MobiDB-lite"/>
    </source>
</evidence>
<evidence type="ECO:0000313" key="2">
    <source>
        <dbReference type="EMBL" id="MCU7618465.1"/>
    </source>
</evidence>
<keyword evidence="3" id="KW-1185">Reference proteome</keyword>
<dbReference type="RefSeq" id="WP_263003978.1">
    <property type="nucleotide sequence ID" value="NZ_JAOTEM010000004.1"/>
</dbReference>
<name>A0ABT2W8Z5_9FLAO</name>
<evidence type="ECO:0000313" key="3">
    <source>
        <dbReference type="Proteomes" id="UP001208649"/>
    </source>
</evidence>
<proteinExistence type="predicted"/>
<feature type="region of interest" description="Disordered" evidence="1">
    <location>
        <begin position="1"/>
        <end position="58"/>
    </location>
</feature>
<reference evidence="3" key="1">
    <citation type="submission" date="2023-07" db="EMBL/GenBank/DDBJ databases">
        <title>Chryseobacterium sp. strain PBS4-4 Genome sequencing and assembly.</title>
        <authorList>
            <person name="Jung Y."/>
        </authorList>
    </citation>
    <scope>NUCLEOTIDE SEQUENCE [LARGE SCALE GENOMIC DNA]</scope>
    <source>
        <strain evidence="3">PBS4-4</strain>
    </source>
</reference>
<dbReference type="EMBL" id="JAOTEM010000004">
    <property type="protein sequence ID" value="MCU7618465.1"/>
    <property type="molecule type" value="Genomic_DNA"/>
</dbReference>
<accession>A0ABT2W8Z5</accession>
<sequence>MMQNCSQHDEDFVHETNISENLQDHHLMSRDSAKSSDEHLYPDPPVRDGDDWRIAPKK</sequence>
<protein>
    <submittedName>
        <fullName evidence="2">Uncharacterized protein</fullName>
    </submittedName>
</protein>
<comment type="caution">
    <text evidence="2">The sequence shown here is derived from an EMBL/GenBank/DDBJ whole genome shotgun (WGS) entry which is preliminary data.</text>
</comment>